<name>A0A1S6HIS5_9GAMM</name>
<dbReference type="InterPro" id="IPR001031">
    <property type="entry name" value="Thioesterase"/>
</dbReference>
<evidence type="ECO:0000259" key="3">
    <source>
        <dbReference type="SMART" id="SM00824"/>
    </source>
</evidence>
<dbReference type="RefSeq" id="WP_169915642.1">
    <property type="nucleotide sequence ID" value="NZ_CP014782.1"/>
</dbReference>
<reference evidence="4 5" key="1">
    <citation type="submission" date="2016-03" db="EMBL/GenBank/DDBJ databases">
        <title>Complete genome sequence of Shewanella psychrophila WP2, a deep sea bacterium isolated from west Pacific sediment.</title>
        <authorList>
            <person name="Xu G."/>
            <person name="Jian H."/>
        </authorList>
    </citation>
    <scope>NUCLEOTIDE SEQUENCE [LARGE SCALE GENOMIC DNA]</scope>
    <source>
        <strain evidence="4 5">WP2</strain>
    </source>
</reference>
<protein>
    <submittedName>
        <fullName evidence="4">Putative thioesterase involved in non-ribosomal peptide biosynthesis</fullName>
    </submittedName>
</protein>
<dbReference type="EMBL" id="CP014782">
    <property type="protein sequence ID" value="AQS35433.1"/>
    <property type="molecule type" value="Genomic_DNA"/>
</dbReference>
<dbReference type="InterPro" id="IPR029058">
    <property type="entry name" value="AB_hydrolase_fold"/>
</dbReference>
<evidence type="ECO:0000313" key="5">
    <source>
        <dbReference type="Proteomes" id="UP000189545"/>
    </source>
</evidence>
<dbReference type="GO" id="GO:0016787">
    <property type="term" value="F:hydrolase activity"/>
    <property type="evidence" value="ECO:0007669"/>
    <property type="project" value="UniProtKB-KW"/>
</dbReference>
<evidence type="ECO:0000313" key="4">
    <source>
        <dbReference type="EMBL" id="AQS35433.1"/>
    </source>
</evidence>
<dbReference type="InterPro" id="IPR012223">
    <property type="entry name" value="TEII"/>
</dbReference>
<organism evidence="4 5">
    <name type="scientific">Shewanella psychrophila</name>
    <dbReference type="NCBI Taxonomy" id="225848"/>
    <lineage>
        <taxon>Bacteria</taxon>
        <taxon>Pseudomonadati</taxon>
        <taxon>Pseudomonadota</taxon>
        <taxon>Gammaproteobacteria</taxon>
        <taxon>Alteromonadales</taxon>
        <taxon>Shewanellaceae</taxon>
        <taxon>Shewanella</taxon>
    </lineage>
</organism>
<dbReference type="AlphaFoldDB" id="A0A1S6HIS5"/>
<proteinExistence type="inferred from homology"/>
<evidence type="ECO:0000256" key="1">
    <source>
        <dbReference type="ARBA" id="ARBA00007169"/>
    </source>
</evidence>
<dbReference type="Gene3D" id="3.40.50.1820">
    <property type="entry name" value="alpha/beta hydrolase"/>
    <property type="match status" value="1"/>
</dbReference>
<comment type="similarity">
    <text evidence="1">Belongs to the thioesterase family.</text>
</comment>
<keyword evidence="5" id="KW-1185">Reference proteome</keyword>
<keyword evidence="2" id="KW-0378">Hydrolase</keyword>
<accession>A0A1S6HIS5</accession>
<gene>
    <name evidence="4" type="ORF">Sps_00213</name>
</gene>
<dbReference type="InterPro" id="IPR020802">
    <property type="entry name" value="TesA-like"/>
</dbReference>
<dbReference type="KEGG" id="spsw:Sps_00213"/>
<dbReference type="Proteomes" id="UP000189545">
    <property type="component" value="Chromosome"/>
</dbReference>
<sequence>MCTAHDDAMASDWLGQVIKPDKVNIICFPFAGGNSASFAGLSGLFGDAYHLVPLEFPGRDSRRHEAFYTDFKTAANAMSQAILPAIKQHRIMLYGHSMGAWFAWYIAKQLAKEACPPELLAIGAQRAPSELYPFKPNALMDDREMINYLNRFESFAGMKVSMSILKQWILPVIRADLALCETHNACQQYYPHPALVLGATEDTFIEETSLQAWRQHLPPSTPLKTIKAGHFFIRSHSAWVAEQIQHAHERAIEANA</sequence>
<dbReference type="SMART" id="SM00824">
    <property type="entry name" value="PKS_TE"/>
    <property type="match status" value="1"/>
</dbReference>
<dbReference type="GO" id="GO:0008610">
    <property type="term" value="P:lipid biosynthetic process"/>
    <property type="evidence" value="ECO:0007669"/>
    <property type="project" value="TreeGrafter"/>
</dbReference>
<dbReference type="Pfam" id="PF00975">
    <property type="entry name" value="Thioesterase"/>
    <property type="match status" value="1"/>
</dbReference>
<dbReference type="SUPFAM" id="SSF53474">
    <property type="entry name" value="alpha/beta-Hydrolases"/>
    <property type="match status" value="1"/>
</dbReference>
<feature type="domain" description="Thioesterase TesA-like" evidence="3">
    <location>
        <begin position="26"/>
        <end position="249"/>
    </location>
</feature>
<evidence type="ECO:0000256" key="2">
    <source>
        <dbReference type="ARBA" id="ARBA00022801"/>
    </source>
</evidence>
<dbReference type="PANTHER" id="PTHR11487">
    <property type="entry name" value="THIOESTERASE"/>
    <property type="match status" value="1"/>
</dbReference>
<dbReference type="STRING" id="225848.Sps_00213"/>
<dbReference type="PANTHER" id="PTHR11487:SF0">
    <property type="entry name" value="S-ACYL FATTY ACID SYNTHASE THIOESTERASE, MEDIUM CHAIN"/>
    <property type="match status" value="1"/>
</dbReference>